<gene>
    <name evidence="20" type="ORF">N306_12526</name>
</gene>
<comment type="catalytic activity">
    <reaction evidence="10">
        <text>1-hexadecanoyl-2-(9Z-octadecenoyl)-sn-glycero-3-phospho-(1'-sn-glycerol) + H2O = 1-hexadecanoyl-sn-glycero-3-phospho-(1'-sn-glycerol) + (9Z)-octadecenoate + H(+)</text>
        <dbReference type="Rhea" id="RHEA:40919"/>
        <dbReference type="ChEBI" id="CHEBI:15377"/>
        <dbReference type="ChEBI" id="CHEBI:15378"/>
        <dbReference type="ChEBI" id="CHEBI:30823"/>
        <dbReference type="ChEBI" id="CHEBI:72841"/>
        <dbReference type="ChEBI" id="CHEBI:75158"/>
    </reaction>
    <physiologicalReaction direction="left-to-right" evidence="10">
        <dbReference type="Rhea" id="RHEA:40920"/>
    </physiologicalReaction>
</comment>
<evidence type="ECO:0000256" key="15">
    <source>
        <dbReference type="ARBA" id="ARBA00049039"/>
    </source>
</evidence>
<dbReference type="SUPFAM" id="SSF48619">
    <property type="entry name" value="Phospholipase A2, PLA2"/>
    <property type="match status" value="1"/>
</dbReference>
<keyword evidence="5" id="KW-0378">Hydrolase</keyword>
<evidence type="ECO:0000256" key="5">
    <source>
        <dbReference type="ARBA" id="ARBA00022801"/>
    </source>
</evidence>
<reference evidence="20 21" key="1">
    <citation type="submission" date="2014-04" db="EMBL/GenBank/DDBJ databases">
        <title>Genome evolution of avian class.</title>
        <authorList>
            <person name="Zhang G."/>
            <person name="Li C."/>
        </authorList>
    </citation>
    <scope>NUCLEOTIDE SEQUENCE [LARGE SCALE GENOMIC DNA]</scope>
    <source>
        <strain evidence="20">BGI_N306</strain>
    </source>
</reference>
<dbReference type="InterPro" id="IPR016090">
    <property type="entry name" value="PLA2-like_dom"/>
</dbReference>
<evidence type="ECO:0000256" key="4">
    <source>
        <dbReference type="ARBA" id="ARBA00022723"/>
    </source>
</evidence>
<dbReference type="InterPro" id="IPR033113">
    <property type="entry name" value="PLA2_histidine"/>
</dbReference>
<feature type="binding site" evidence="16">
    <location>
        <position position="48"/>
    </location>
    <ligand>
        <name>Ca(2+)</name>
        <dbReference type="ChEBI" id="CHEBI:29108"/>
    </ligand>
</feature>
<evidence type="ECO:0000256" key="13">
    <source>
        <dbReference type="ARBA" id="ARBA00048373"/>
    </source>
</evidence>
<dbReference type="GO" id="GO:0048146">
    <property type="term" value="P:positive regulation of fibroblast proliferation"/>
    <property type="evidence" value="ECO:0007669"/>
    <property type="project" value="TreeGrafter"/>
</dbReference>
<evidence type="ECO:0000256" key="8">
    <source>
        <dbReference type="ARBA" id="ARBA00023157"/>
    </source>
</evidence>
<evidence type="ECO:0000256" key="14">
    <source>
        <dbReference type="ARBA" id="ARBA00048699"/>
    </source>
</evidence>
<protein>
    <recommendedName>
        <fullName evidence="2">phospholipase A2</fullName>
        <ecNumber evidence="2">3.1.1.4</ecNumber>
    </recommendedName>
</protein>
<dbReference type="GO" id="GO:0047498">
    <property type="term" value="F:calcium-dependent phospholipase A2 activity"/>
    <property type="evidence" value="ECO:0007669"/>
    <property type="project" value="TreeGrafter"/>
</dbReference>
<dbReference type="STRING" id="30419.A0A091XGX3"/>
<dbReference type="GO" id="GO:0005543">
    <property type="term" value="F:phospholipid binding"/>
    <property type="evidence" value="ECO:0007669"/>
    <property type="project" value="TreeGrafter"/>
</dbReference>
<dbReference type="AlphaFoldDB" id="A0A091XGX3"/>
<evidence type="ECO:0000256" key="10">
    <source>
        <dbReference type="ARBA" id="ARBA00048015"/>
    </source>
</evidence>
<keyword evidence="21" id="KW-1185">Reference proteome</keyword>
<feature type="disulfide bond" evidence="17">
    <location>
        <begin position="45"/>
        <end position="61"/>
    </location>
</feature>
<name>A0A091XGX3_OPIHO</name>
<feature type="domain" description="Phospholipase A2-like central" evidence="19">
    <location>
        <begin position="17"/>
        <end position="102"/>
    </location>
</feature>
<evidence type="ECO:0000256" key="16">
    <source>
        <dbReference type="PIRSR" id="PIRSR601211-2"/>
    </source>
</evidence>
<dbReference type="PRINTS" id="PR00389">
    <property type="entry name" value="PHPHLIPASEA2"/>
</dbReference>
<evidence type="ECO:0000256" key="17">
    <source>
        <dbReference type="PIRSR" id="PIRSR601211-3"/>
    </source>
</evidence>
<dbReference type="GO" id="GO:0005509">
    <property type="term" value="F:calcium ion binding"/>
    <property type="evidence" value="ECO:0007669"/>
    <property type="project" value="InterPro"/>
</dbReference>
<evidence type="ECO:0000256" key="11">
    <source>
        <dbReference type="ARBA" id="ARBA00048221"/>
    </source>
</evidence>
<dbReference type="PROSITE" id="PS00118">
    <property type="entry name" value="PA2_HIS"/>
    <property type="match status" value="1"/>
</dbReference>
<comment type="catalytic activity">
    <reaction evidence="12">
        <text>1,2-dihexadecanoyl-sn-glycero-3-phosphocholine + H2O = 1-hexadecanoyl-sn-glycero-3-phosphocholine + hexadecanoate + H(+)</text>
        <dbReference type="Rhea" id="RHEA:41223"/>
        <dbReference type="ChEBI" id="CHEBI:7896"/>
        <dbReference type="ChEBI" id="CHEBI:15377"/>
        <dbReference type="ChEBI" id="CHEBI:15378"/>
        <dbReference type="ChEBI" id="CHEBI:72998"/>
        <dbReference type="ChEBI" id="CHEBI:72999"/>
    </reaction>
    <physiologicalReaction direction="left-to-right" evidence="12">
        <dbReference type="Rhea" id="RHEA:41224"/>
    </physiologicalReaction>
</comment>
<keyword evidence="3" id="KW-0964">Secreted</keyword>
<dbReference type="Gene3D" id="1.20.90.10">
    <property type="entry name" value="Phospholipase A2 domain"/>
    <property type="match status" value="1"/>
</dbReference>
<comment type="catalytic activity">
    <reaction evidence="15">
        <text>1-hexadecanoyl-2-(9Z,12Z-octadecadienoyl)-sn-glycero-3-phosphoethanolamine + H2O = 1-hexadecanoyl-sn-glycero-3-phosphoethanolamine + (9Z,12Z)-octadecadienoate + H(+)</text>
        <dbReference type="Rhea" id="RHEA:40815"/>
        <dbReference type="ChEBI" id="CHEBI:15377"/>
        <dbReference type="ChEBI" id="CHEBI:15378"/>
        <dbReference type="ChEBI" id="CHEBI:30245"/>
        <dbReference type="ChEBI" id="CHEBI:73004"/>
        <dbReference type="ChEBI" id="CHEBI:73008"/>
    </reaction>
    <physiologicalReaction direction="left-to-right" evidence="15">
        <dbReference type="Rhea" id="RHEA:40816"/>
    </physiologicalReaction>
</comment>
<keyword evidence="7" id="KW-0443">Lipid metabolism</keyword>
<comment type="catalytic activity">
    <reaction evidence="14">
        <text>1-hexadecanoyl-2-(9Z-octadecenoyl)-sn-glycero-3-phosphocholine + H2O = 1-hexadecanoyl-sn-glycero-3-phosphocholine + (9Z)-octadecenoate + H(+)</text>
        <dbReference type="Rhea" id="RHEA:38779"/>
        <dbReference type="ChEBI" id="CHEBI:15377"/>
        <dbReference type="ChEBI" id="CHEBI:15378"/>
        <dbReference type="ChEBI" id="CHEBI:30823"/>
        <dbReference type="ChEBI" id="CHEBI:72998"/>
        <dbReference type="ChEBI" id="CHEBI:73001"/>
    </reaction>
    <physiologicalReaction direction="left-to-right" evidence="14">
        <dbReference type="Rhea" id="RHEA:38780"/>
    </physiologicalReaction>
</comment>
<dbReference type="GO" id="GO:0006644">
    <property type="term" value="P:phospholipid metabolic process"/>
    <property type="evidence" value="ECO:0007669"/>
    <property type="project" value="InterPro"/>
</dbReference>
<dbReference type="PhylomeDB" id="A0A091XGX3"/>
<dbReference type="Proteomes" id="UP000053605">
    <property type="component" value="Unassembled WGS sequence"/>
</dbReference>
<feature type="binding site" evidence="16">
    <location>
        <position position="46"/>
    </location>
    <ligand>
        <name>Ca(2+)</name>
        <dbReference type="ChEBI" id="CHEBI:29108"/>
    </ligand>
</feature>
<feature type="binding site" evidence="16">
    <location>
        <position position="44"/>
    </location>
    <ligand>
        <name>Ca(2+)</name>
        <dbReference type="ChEBI" id="CHEBI:29108"/>
    </ligand>
</feature>
<keyword evidence="8 17" id="KW-1015">Disulfide bond</keyword>
<comment type="cofactor">
    <cofactor evidence="16">
        <name>Ca(2+)</name>
        <dbReference type="ChEBI" id="CHEBI:29108"/>
    </cofactor>
    <text evidence="16">Binds 1 Ca(2+) ion per subunit.</text>
</comment>
<comment type="catalytic activity">
    <reaction evidence="13">
        <text>1-hexadecanoyl-2-(5Z,8Z,11Z,14Z-eicosatetraenoyl)-sn-glycero-3-phosphocholine + H2O = 1-hexadecanoyl-sn-glycero-3-phosphocholine + (5Z,8Z,11Z,14Z)-eicosatetraenoate + H(+)</text>
        <dbReference type="Rhea" id="RHEA:40427"/>
        <dbReference type="ChEBI" id="CHEBI:15377"/>
        <dbReference type="ChEBI" id="CHEBI:15378"/>
        <dbReference type="ChEBI" id="CHEBI:32395"/>
        <dbReference type="ChEBI" id="CHEBI:72998"/>
        <dbReference type="ChEBI" id="CHEBI:73003"/>
    </reaction>
    <physiologicalReaction direction="left-to-right" evidence="13">
        <dbReference type="Rhea" id="RHEA:40428"/>
    </physiologicalReaction>
</comment>
<evidence type="ECO:0000313" key="20">
    <source>
        <dbReference type="EMBL" id="KFR12451.1"/>
    </source>
</evidence>
<feature type="binding site" evidence="16">
    <location>
        <position position="65"/>
    </location>
    <ligand>
        <name>Ca(2+)</name>
        <dbReference type="ChEBI" id="CHEBI:29108"/>
    </ligand>
</feature>
<feature type="non-terminal residue" evidence="20">
    <location>
        <position position="102"/>
    </location>
</feature>
<comment type="similarity">
    <text evidence="18">Belongs to the phospholipase A2 family.</text>
</comment>
<comment type="catalytic activity">
    <reaction evidence="11">
        <text>N-hexadecanoyl-1,2-di-(9Z-octadecenoyl)-sn-glycero-3-phosphoethanolamine + H2O = N-hexadecanoyl-1-(9Z-octadecenoyl)-sn-glycero-3-phosphoethanolamine + (9Z)-octadecenoate + H(+)</text>
        <dbReference type="Rhea" id="RHEA:45424"/>
        <dbReference type="ChEBI" id="CHEBI:15377"/>
        <dbReference type="ChEBI" id="CHEBI:15378"/>
        <dbReference type="ChEBI" id="CHEBI:30823"/>
        <dbReference type="ChEBI" id="CHEBI:78097"/>
        <dbReference type="ChEBI" id="CHEBI:85217"/>
    </reaction>
    <physiologicalReaction direction="left-to-right" evidence="11">
        <dbReference type="Rhea" id="RHEA:45425"/>
    </physiologicalReaction>
</comment>
<dbReference type="FunFam" id="1.20.90.10:FF:000011">
    <property type="entry name" value="Phospholipase A(2)"/>
    <property type="match status" value="1"/>
</dbReference>
<evidence type="ECO:0000313" key="21">
    <source>
        <dbReference type="Proteomes" id="UP000053605"/>
    </source>
</evidence>
<dbReference type="InterPro" id="IPR036444">
    <property type="entry name" value="PLipase_A2_dom_sf"/>
</dbReference>
<dbReference type="EMBL" id="KK735113">
    <property type="protein sequence ID" value="KFR12451.1"/>
    <property type="molecule type" value="Genomic_DNA"/>
</dbReference>
<dbReference type="SMART" id="SM00085">
    <property type="entry name" value="PA2c"/>
    <property type="match status" value="1"/>
</dbReference>
<dbReference type="GO" id="GO:0006633">
    <property type="term" value="P:fatty acid biosynthetic process"/>
    <property type="evidence" value="ECO:0007669"/>
    <property type="project" value="TreeGrafter"/>
</dbReference>
<evidence type="ECO:0000256" key="9">
    <source>
        <dbReference type="ARBA" id="ARBA00047535"/>
    </source>
</evidence>
<dbReference type="GO" id="GO:0005102">
    <property type="term" value="F:signaling receptor binding"/>
    <property type="evidence" value="ECO:0007669"/>
    <property type="project" value="UniProtKB-ARBA"/>
</dbReference>
<keyword evidence="6 16" id="KW-0106">Calcium</keyword>
<dbReference type="GO" id="GO:0016042">
    <property type="term" value="P:lipid catabolic process"/>
    <property type="evidence" value="ECO:0007669"/>
    <property type="project" value="InterPro"/>
</dbReference>
<evidence type="ECO:0000256" key="7">
    <source>
        <dbReference type="ARBA" id="ARBA00023098"/>
    </source>
</evidence>
<evidence type="ECO:0000256" key="1">
    <source>
        <dbReference type="ARBA" id="ARBA00004613"/>
    </source>
</evidence>
<dbReference type="Pfam" id="PF00068">
    <property type="entry name" value="Phospholip_A2_1"/>
    <property type="match status" value="1"/>
</dbReference>
<feature type="non-terminal residue" evidence="20">
    <location>
        <position position="1"/>
    </location>
</feature>
<evidence type="ECO:0000256" key="2">
    <source>
        <dbReference type="ARBA" id="ARBA00013278"/>
    </source>
</evidence>
<evidence type="ECO:0000256" key="18">
    <source>
        <dbReference type="RuleBase" id="RU003654"/>
    </source>
</evidence>
<dbReference type="PANTHER" id="PTHR11716">
    <property type="entry name" value="PHOSPHOLIPASE A2 FAMILY MEMBER"/>
    <property type="match status" value="1"/>
</dbReference>
<proteinExistence type="inferred from homology"/>
<dbReference type="EC" id="3.1.1.4" evidence="2"/>
<dbReference type="GO" id="GO:0050482">
    <property type="term" value="P:arachidonate secretion"/>
    <property type="evidence" value="ECO:0007669"/>
    <property type="project" value="InterPro"/>
</dbReference>
<comment type="subcellular location">
    <subcellularLocation>
        <location evidence="1">Secreted</location>
    </subcellularLocation>
</comment>
<organism evidence="20 21">
    <name type="scientific">Opisthocomus hoazin</name>
    <name type="common">Hoatzin</name>
    <name type="synonym">Phasianus hoazin</name>
    <dbReference type="NCBI Taxonomy" id="30419"/>
    <lineage>
        <taxon>Eukaryota</taxon>
        <taxon>Metazoa</taxon>
        <taxon>Chordata</taxon>
        <taxon>Craniata</taxon>
        <taxon>Vertebrata</taxon>
        <taxon>Euteleostomi</taxon>
        <taxon>Archelosauria</taxon>
        <taxon>Archosauria</taxon>
        <taxon>Dinosauria</taxon>
        <taxon>Saurischia</taxon>
        <taxon>Theropoda</taxon>
        <taxon>Coelurosauria</taxon>
        <taxon>Aves</taxon>
        <taxon>Neognathae</taxon>
        <taxon>Neoaves</taxon>
        <taxon>Opisthocomiformes</taxon>
        <taxon>Opisthocomidae</taxon>
        <taxon>Opisthocomus</taxon>
    </lineage>
</organism>
<keyword evidence="4 16" id="KW-0479">Metal-binding</keyword>
<evidence type="ECO:0000256" key="3">
    <source>
        <dbReference type="ARBA" id="ARBA00022525"/>
    </source>
</evidence>
<evidence type="ECO:0000256" key="6">
    <source>
        <dbReference type="ARBA" id="ARBA00022837"/>
    </source>
</evidence>
<evidence type="ECO:0000256" key="12">
    <source>
        <dbReference type="ARBA" id="ARBA00048227"/>
    </source>
</evidence>
<accession>A0A091XGX3</accession>
<dbReference type="GO" id="GO:0005576">
    <property type="term" value="C:extracellular region"/>
    <property type="evidence" value="ECO:0007669"/>
    <property type="project" value="UniProtKB-SubCell"/>
</dbReference>
<evidence type="ECO:0000259" key="19">
    <source>
        <dbReference type="SMART" id="SM00085"/>
    </source>
</evidence>
<sequence length="102" mass="10940">LCVFSVGTACAAVEPRALWDFRSMIKCTIPDSYPLLEFADYGCYCGLGGGGTAVDELDRCCEAHDQCYTKAKKLESCKSLADNPYTGSYSFSCSSGKITCSS</sequence>
<comment type="catalytic activity">
    <reaction evidence="9">
        <text>N,1-dihexadecanoyl-2-(9Z,12Z-octadecadienoyl)-sn-glycero-3-phosphoethanolamine + H2O = N,1-dihexadecanoyl-sn-glycero-3-phosphoethanolamine + (9Z,12Z)-octadecadienoate + H(+)</text>
        <dbReference type="Rhea" id="RHEA:56424"/>
        <dbReference type="ChEBI" id="CHEBI:15377"/>
        <dbReference type="ChEBI" id="CHEBI:15378"/>
        <dbReference type="ChEBI" id="CHEBI:30245"/>
        <dbReference type="ChEBI" id="CHEBI:85334"/>
        <dbReference type="ChEBI" id="CHEBI:85335"/>
    </reaction>
    <physiologicalReaction direction="left-to-right" evidence="9">
        <dbReference type="Rhea" id="RHEA:56425"/>
    </physiologicalReaction>
</comment>
<dbReference type="InterPro" id="IPR001211">
    <property type="entry name" value="PLA2"/>
</dbReference>
<dbReference type="PANTHER" id="PTHR11716:SF94">
    <property type="entry name" value="PHOSPHOLIPASE A2"/>
    <property type="match status" value="1"/>
</dbReference>